<evidence type="ECO:0000313" key="7">
    <source>
        <dbReference type="EMBL" id="ODC05218.1"/>
    </source>
</evidence>
<dbReference type="GO" id="GO:0043546">
    <property type="term" value="F:molybdopterin cofactor binding"/>
    <property type="evidence" value="ECO:0007669"/>
    <property type="project" value="UniProtKB-UniRule"/>
</dbReference>
<keyword evidence="4 5" id="KW-0560">Oxidoreductase</keyword>
<evidence type="ECO:0000256" key="3">
    <source>
        <dbReference type="ARBA" id="ARBA00022729"/>
    </source>
</evidence>
<protein>
    <recommendedName>
        <fullName evidence="5">Protein-methionine-sulfoxide reductase catalytic subunit MsrP</fullName>
        <ecNumber evidence="5">1.8.5.-</ecNumber>
    </recommendedName>
</protein>
<dbReference type="InterPro" id="IPR006311">
    <property type="entry name" value="TAT_signal"/>
</dbReference>
<proteinExistence type="inferred from homology"/>
<evidence type="ECO:0000259" key="6">
    <source>
        <dbReference type="Pfam" id="PF00174"/>
    </source>
</evidence>
<organism evidence="7 8">
    <name type="scientific">Terasakiispira papahanaumokuakeensis</name>
    <dbReference type="NCBI Taxonomy" id="197479"/>
    <lineage>
        <taxon>Bacteria</taxon>
        <taxon>Pseudomonadati</taxon>
        <taxon>Pseudomonadota</taxon>
        <taxon>Gammaproteobacteria</taxon>
        <taxon>Oceanospirillales</taxon>
        <taxon>Terasakiispira</taxon>
    </lineage>
</organism>
<dbReference type="InterPro" id="IPR022867">
    <property type="entry name" value="MsrP"/>
</dbReference>
<gene>
    <name evidence="5" type="primary">msrP</name>
    <name evidence="7" type="ORF">BFW38_05610</name>
</gene>
<dbReference type="Pfam" id="PF00174">
    <property type="entry name" value="Oxidored_molyb"/>
    <property type="match status" value="1"/>
</dbReference>
<feature type="binding site" evidence="5">
    <location>
        <begin position="105"/>
        <end position="106"/>
    </location>
    <ligand>
        <name>Mo-molybdopterin</name>
        <dbReference type="ChEBI" id="CHEBI:71302"/>
    </ligand>
</feature>
<comment type="function">
    <text evidence="5">Part of the MsrPQ system that repairs oxidized periplasmic proteins containing methionine sulfoxide residues (Met-O), using respiratory chain electrons. Thus protects these proteins from oxidative-stress damage caused by reactive species of oxygen and chlorine generated by the host defense mechanisms. MsrPQ is essential for the maintenance of envelope integrity under bleach stress, rescuing a wide series of structurally unrelated periplasmic proteins from methionine oxidation. The catalytic subunit MsrP is non-stereospecific, being able to reduce both (R-) and (S-) diastereoisomers of methionine sulfoxide.</text>
</comment>
<sequence>MLIKIRRRSEVKPSEITPESVYWNRRRFMQGVAGVGAGLALPGLSHAAAVSSAANPYPDVPQGRVPPAWFDAQRAEIKWRSVVPEDPKRDEVAPFAAATQYNNFYEFGGSKDDPARYAHTLKPEPWEVVVDGEVNHGGRIALEDLVSPSQLEERIYRLRCVEAWSMVIPWLGIPLADVIRRADPTRKAKYVRFETLYDPQQMRAQDSAFGLIDWPYVEGLRLDEAMNPLTLLAVGMYGRVLPNQNGAPIRLVVPWKYGFKSIKSIVRISLVETQPVNSWQKLQPSEYGFYANVNPQVDHPRWSQARERRLPNSLFSPNRIDTLMFNGYEDEVASLYQGMDLRQHY</sequence>
<comment type="similarity">
    <text evidence="5">Belongs to the MsrP family.</text>
</comment>
<comment type="catalytic activity">
    <reaction evidence="5">
        <text>L-methionyl-[protein] + a quinone + H2O = L-methionyl-(R)-S-oxide-[protein] + a quinol</text>
        <dbReference type="Rhea" id="RHEA:51296"/>
        <dbReference type="Rhea" id="RHEA-COMP:12313"/>
        <dbReference type="Rhea" id="RHEA-COMP:12314"/>
        <dbReference type="ChEBI" id="CHEBI:15377"/>
        <dbReference type="ChEBI" id="CHEBI:16044"/>
        <dbReference type="ChEBI" id="CHEBI:24646"/>
        <dbReference type="ChEBI" id="CHEBI:45764"/>
        <dbReference type="ChEBI" id="CHEBI:132124"/>
    </reaction>
</comment>
<dbReference type="GO" id="GO:0016672">
    <property type="term" value="F:oxidoreductase activity, acting on a sulfur group of donors, quinone or similar compound as acceptor"/>
    <property type="evidence" value="ECO:0007669"/>
    <property type="project" value="UniProtKB-UniRule"/>
</dbReference>
<dbReference type="InterPro" id="IPR036374">
    <property type="entry name" value="OxRdtase_Mopterin-bd_sf"/>
</dbReference>
<feature type="binding site" evidence="5">
    <location>
        <position position="160"/>
    </location>
    <ligand>
        <name>Mo-molybdopterin</name>
        <dbReference type="ChEBI" id="CHEBI:71302"/>
    </ligand>
    <ligandPart>
        <name>Mo</name>
        <dbReference type="ChEBI" id="CHEBI:28685"/>
    </ligandPart>
</feature>
<feature type="binding site" evidence="5">
    <location>
        <position position="245"/>
    </location>
    <ligand>
        <name>Mo-molybdopterin</name>
        <dbReference type="ChEBI" id="CHEBI:71302"/>
    </ligand>
</feature>
<keyword evidence="2 5" id="KW-0479">Metal-binding</keyword>
<keyword evidence="8" id="KW-1185">Reference proteome</keyword>
<feature type="binding site" evidence="5">
    <location>
        <begin position="261"/>
        <end position="263"/>
    </location>
    <ligand>
        <name>Mo-molybdopterin</name>
        <dbReference type="ChEBI" id="CHEBI:71302"/>
    </ligand>
</feature>
<dbReference type="SUPFAM" id="SSF56524">
    <property type="entry name" value="Oxidoreductase molybdopterin-binding domain"/>
    <property type="match status" value="1"/>
</dbReference>
<evidence type="ECO:0000256" key="1">
    <source>
        <dbReference type="ARBA" id="ARBA00022505"/>
    </source>
</evidence>
<comment type="cofactor">
    <cofactor evidence="5">
        <name>Mo-molybdopterin</name>
        <dbReference type="ChEBI" id="CHEBI:71302"/>
    </cofactor>
    <text evidence="5">Binds 1 Mo-molybdopterin (Mo-MPT) cofactor per subunit.</text>
</comment>
<feature type="binding site" evidence="5">
    <location>
        <position position="102"/>
    </location>
    <ligand>
        <name>Mo-molybdopterin</name>
        <dbReference type="ChEBI" id="CHEBI:71302"/>
    </ligand>
</feature>
<dbReference type="EC" id="1.8.5.-" evidence="5"/>
<evidence type="ECO:0000256" key="4">
    <source>
        <dbReference type="ARBA" id="ARBA00023002"/>
    </source>
</evidence>
<keyword evidence="1 5" id="KW-0500">Molybdenum</keyword>
<comment type="catalytic activity">
    <reaction evidence="5">
        <text>L-methionyl-[protein] + a quinone + H2O = L-methionyl-(S)-S-oxide-[protein] + a quinol</text>
        <dbReference type="Rhea" id="RHEA:51292"/>
        <dbReference type="Rhea" id="RHEA-COMP:12313"/>
        <dbReference type="Rhea" id="RHEA-COMP:12315"/>
        <dbReference type="ChEBI" id="CHEBI:15377"/>
        <dbReference type="ChEBI" id="CHEBI:16044"/>
        <dbReference type="ChEBI" id="CHEBI:24646"/>
        <dbReference type="ChEBI" id="CHEBI:44120"/>
        <dbReference type="ChEBI" id="CHEBI:132124"/>
    </reaction>
</comment>
<dbReference type="PANTHER" id="PTHR43032">
    <property type="entry name" value="PROTEIN-METHIONINE-SULFOXIDE REDUCTASE"/>
    <property type="match status" value="1"/>
</dbReference>
<dbReference type="Gene3D" id="3.90.420.10">
    <property type="entry name" value="Oxidoreductase, molybdopterin-binding domain"/>
    <property type="match status" value="1"/>
</dbReference>
<feature type="domain" description="Oxidoreductase molybdopterin-binding" evidence="6">
    <location>
        <begin position="121"/>
        <end position="279"/>
    </location>
</feature>
<dbReference type="GO" id="GO:0030091">
    <property type="term" value="P:protein repair"/>
    <property type="evidence" value="ECO:0007669"/>
    <property type="project" value="UniProtKB-UniRule"/>
</dbReference>
<comment type="PTM">
    <text evidence="5">Predicted to be exported by the Tat system. The position of the signal peptide cleavage has not been experimentally proven.</text>
</comment>
<feature type="binding site" evidence="5">
    <location>
        <position position="250"/>
    </location>
    <ligand>
        <name>Mo-molybdopterin</name>
        <dbReference type="ChEBI" id="CHEBI:71302"/>
    </ligand>
</feature>
<evidence type="ECO:0000313" key="8">
    <source>
        <dbReference type="Proteomes" id="UP000094291"/>
    </source>
</evidence>
<dbReference type="PANTHER" id="PTHR43032:SF3">
    <property type="entry name" value="PROTEIN-METHIONINE-SULFOXIDE REDUCTASE CATALYTIC SUBUNIT MSRP"/>
    <property type="match status" value="1"/>
</dbReference>
<dbReference type="InterPro" id="IPR000572">
    <property type="entry name" value="OxRdtase_Mopterin-bd_dom"/>
</dbReference>
<dbReference type="AlphaFoldDB" id="A0A1E2VDY5"/>
<evidence type="ECO:0000256" key="5">
    <source>
        <dbReference type="HAMAP-Rule" id="MF_01206"/>
    </source>
</evidence>
<accession>A0A1E2VDY5</accession>
<comment type="subunit">
    <text evidence="5">Heterodimer of a catalytic subunit (MsrP) and a heme-binding subunit (MsrQ).</text>
</comment>
<dbReference type="OrthoDB" id="9795587at2"/>
<dbReference type="GO" id="GO:0046872">
    <property type="term" value="F:metal ion binding"/>
    <property type="evidence" value="ECO:0007669"/>
    <property type="project" value="UniProtKB-KW"/>
</dbReference>
<name>A0A1E2VDY5_9GAMM</name>
<dbReference type="RefSeq" id="WP_069000239.1">
    <property type="nucleotide sequence ID" value="NZ_MDTQ01000001.1"/>
</dbReference>
<feature type="binding site" evidence="5">
    <location>
        <position position="195"/>
    </location>
    <ligand>
        <name>Mo-molybdopterin</name>
        <dbReference type="ChEBI" id="CHEBI:71302"/>
    </ligand>
</feature>
<dbReference type="NCBIfam" id="NF003767">
    <property type="entry name" value="PRK05363.1"/>
    <property type="match status" value="1"/>
</dbReference>
<dbReference type="PROSITE" id="PS51318">
    <property type="entry name" value="TAT"/>
    <property type="match status" value="1"/>
</dbReference>
<dbReference type="HAMAP" id="MF_01206">
    <property type="entry name" value="MsrP"/>
    <property type="match status" value="1"/>
</dbReference>
<dbReference type="STRING" id="197479.BFW38_05610"/>
<dbReference type="Proteomes" id="UP000094291">
    <property type="component" value="Unassembled WGS sequence"/>
</dbReference>
<reference evidence="7 8" key="1">
    <citation type="submission" date="2016-08" db="EMBL/GenBank/DDBJ databases">
        <authorList>
            <person name="Seilhamer J.J."/>
        </authorList>
    </citation>
    <scope>NUCLEOTIDE SEQUENCE [LARGE SCALE GENOMIC DNA]</scope>
    <source>
        <strain evidence="7 8">PH27A</strain>
    </source>
</reference>
<keyword evidence="3 5" id="KW-0732">Signal</keyword>
<evidence type="ECO:0000256" key="2">
    <source>
        <dbReference type="ARBA" id="ARBA00022723"/>
    </source>
</evidence>
<comment type="caution">
    <text evidence="7">The sequence shown here is derived from an EMBL/GenBank/DDBJ whole genome shotgun (WGS) entry which is preliminary data.</text>
</comment>
<dbReference type="EMBL" id="MDTQ01000001">
    <property type="protein sequence ID" value="ODC05218.1"/>
    <property type="molecule type" value="Genomic_DNA"/>
</dbReference>